<dbReference type="InterPro" id="IPR027409">
    <property type="entry name" value="GroEL-like_apical_dom_sf"/>
</dbReference>
<dbReference type="InterPro" id="IPR053374">
    <property type="entry name" value="TCP-1_chaperonin"/>
</dbReference>
<keyword evidence="8 9" id="KW-0143">Chaperone</keyword>
<keyword evidence="7 9" id="KW-0067">ATP-binding</keyword>
<evidence type="ECO:0000256" key="6">
    <source>
        <dbReference type="ARBA" id="ARBA00022741"/>
    </source>
</evidence>
<keyword evidence="6 9" id="KW-0547">Nucleotide-binding</keyword>
<dbReference type="SUPFAM" id="SSF54849">
    <property type="entry name" value="GroEL-intermediate domain like"/>
    <property type="match status" value="1"/>
</dbReference>
<dbReference type="NCBIfam" id="NF041083">
    <property type="entry name" value="thermosome_beta"/>
    <property type="match status" value="1"/>
</dbReference>
<dbReference type="InterPro" id="IPR027410">
    <property type="entry name" value="TCP-1-like_intermed_sf"/>
</dbReference>
<feature type="compositionally biased region" description="Basic and acidic residues" evidence="11">
    <location>
        <begin position="734"/>
        <end position="745"/>
    </location>
</feature>
<comment type="similarity">
    <text evidence="2 9">Belongs to the TCP-1 chaperonin family.</text>
</comment>
<dbReference type="GO" id="GO:0005832">
    <property type="term" value="C:chaperonin-containing T-complex"/>
    <property type="evidence" value="ECO:0007669"/>
    <property type="project" value="UniProtKB-ARBA"/>
</dbReference>
<evidence type="ECO:0000256" key="8">
    <source>
        <dbReference type="ARBA" id="ARBA00023186"/>
    </source>
</evidence>
<feature type="domain" description="GYF" evidence="12">
    <location>
        <begin position="869"/>
        <end position="924"/>
    </location>
</feature>
<accession>A0A8H6S8A9</accession>
<feature type="region of interest" description="Disordered" evidence="11">
    <location>
        <begin position="530"/>
        <end position="675"/>
    </location>
</feature>
<comment type="subcellular location">
    <subcellularLocation>
        <location evidence="1">Cytoplasm</location>
    </subcellularLocation>
</comment>
<evidence type="ECO:0000313" key="13">
    <source>
        <dbReference type="EMBL" id="KAF7294845.1"/>
    </source>
</evidence>
<dbReference type="GO" id="GO:0016887">
    <property type="term" value="F:ATP hydrolysis activity"/>
    <property type="evidence" value="ECO:0007669"/>
    <property type="project" value="InterPro"/>
</dbReference>
<feature type="compositionally biased region" description="Acidic residues" evidence="11">
    <location>
        <begin position="659"/>
        <end position="669"/>
    </location>
</feature>
<keyword evidence="14" id="KW-1185">Reference proteome</keyword>
<dbReference type="PRINTS" id="PR00304">
    <property type="entry name" value="TCOMPLEXTCP1"/>
</dbReference>
<dbReference type="EMBL" id="JACAZF010000009">
    <property type="protein sequence ID" value="KAF7294845.1"/>
    <property type="molecule type" value="Genomic_DNA"/>
</dbReference>
<dbReference type="Gene3D" id="3.30.260.10">
    <property type="entry name" value="TCP-1-like chaperonin intermediate domain"/>
    <property type="match status" value="1"/>
</dbReference>
<dbReference type="GO" id="GO:0005524">
    <property type="term" value="F:ATP binding"/>
    <property type="evidence" value="ECO:0007669"/>
    <property type="project" value="UniProtKB-KW"/>
</dbReference>
<dbReference type="GeneID" id="59349330"/>
<dbReference type="Proteomes" id="UP000636479">
    <property type="component" value="Unassembled WGS sequence"/>
</dbReference>
<dbReference type="FunFam" id="3.50.7.10:FF:000010">
    <property type="entry name" value="T-complex protein 1 subunit delta"/>
    <property type="match status" value="1"/>
</dbReference>
<reference evidence="13" key="1">
    <citation type="submission" date="2020-05" db="EMBL/GenBank/DDBJ databases">
        <title>Mycena genomes resolve the evolution of fungal bioluminescence.</title>
        <authorList>
            <person name="Tsai I.J."/>
        </authorList>
    </citation>
    <scope>NUCLEOTIDE SEQUENCE</scope>
    <source>
        <strain evidence="13">171206Taipei</strain>
    </source>
</reference>
<feature type="compositionally biased region" description="Acidic residues" evidence="11">
    <location>
        <begin position="590"/>
        <end position="599"/>
    </location>
</feature>
<evidence type="ECO:0000256" key="4">
    <source>
        <dbReference type="ARBA" id="ARBA00016107"/>
    </source>
</evidence>
<dbReference type="OrthoDB" id="10248520at2759"/>
<dbReference type="Gene3D" id="1.10.560.10">
    <property type="entry name" value="GroEL-like equatorial domain"/>
    <property type="match status" value="1"/>
</dbReference>
<protein>
    <recommendedName>
        <fullName evidence="4 10">T-complex protein 1 subunit delta</fullName>
    </recommendedName>
</protein>
<dbReference type="GO" id="GO:0140662">
    <property type="term" value="F:ATP-dependent protein folding chaperone"/>
    <property type="evidence" value="ECO:0007669"/>
    <property type="project" value="InterPro"/>
</dbReference>
<dbReference type="NCBIfam" id="TIGR02342">
    <property type="entry name" value="chap_CCT_delta"/>
    <property type="match status" value="1"/>
</dbReference>
<dbReference type="PROSITE" id="PS00750">
    <property type="entry name" value="TCP1_1"/>
    <property type="match status" value="1"/>
</dbReference>
<evidence type="ECO:0000256" key="11">
    <source>
        <dbReference type="SAM" id="MobiDB-lite"/>
    </source>
</evidence>
<gene>
    <name evidence="13" type="ORF">MIND_01022400</name>
</gene>
<dbReference type="InterPro" id="IPR003169">
    <property type="entry name" value="GYF"/>
</dbReference>
<dbReference type="InterPro" id="IPR002194">
    <property type="entry name" value="Chaperonin_TCP-1_CS"/>
</dbReference>
<dbReference type="AlphaFoldDB" id="A0A8H6S8A9"/>
<dbReference type="SUPFAM" id="SSF52029">
    <property type="entry name" value="GroEL apical domain-like"/>
    <property type="match status" value="1"/>
</dbReference>
<comment type="caution">
    <text evidence="13">The sequence shown here is derived from an EMBL/GenBank/DDBJ whole genome shotgun (WGS) entry which is preliminary data.</text>
</comment>
<keyword evidence="5" id="KW-0963">Cytoplasm</keyword>
<evidence type="ECO:0000259" key="12">
    <source>
        <dbReference type="PROSITE" id="PS50829"/>
    </source>
</evidence>
<evidence type="ECO:0000256" key="3">
    <source>
        <dbReference type="ARBA" id="ARBA00011531"/>
    </source>
</evidence>
<dbReference type="PANTHER" id="PTHR11353">
    <property type="entry name" value="CHAPERONIN"/>
    <property type="match status" value="1"/>
</dbReference>
<proteinExistence type="inferred from homology"/>
<dbReference type="InterPro" id="IPR035445">
    <property type="entry name" value="GYF-like_dom_sf"/>
</dbReference>
<dbReference type="SUPFAM" id="SSF48592">
    <property type="entry name" value="GroEL equatorial domain-like"/>
    <property type="match status" value="1"/>
</dbReference>
<evidence type="ECO:0000256" key="1">
    <source>
        <dbReference type="ARBA" id="ARBA00004496"/>
    </source>
</evidence>
<feature type="compositionally biased region" description="Polar residues" evidence="11">
    <location>
        <begin position="536"/>
        <end position="547"/>
    </location>
</feature>
<dbReference type="InterPro" id="IPR027413">
    <property type="entry name" value="GROEL-like_equatorial_sf"/>
</dbReference>
<sequence>MRSVTPESRSRVLTLEKWPPNLRPRLAPMHLSTTRESRWNSGSRIWLRLRATISDAVRTSLGPRGMDKMIQTSKGEVIITNDGATILKSIQALHPAAKMASALVDLSAAQDVEAGDGTTSVVVLAGSFLGAAEKLLQKGIHPSVIADSFLKASPKAVEFLTELSTPVNLNDEQSLLRAASTSLNSKIVSQYSSTLAPIAVAAVTRLVTPTSSNVDLRDIRVVKKVGGTIEDTELVEGVVLNQNVIVSAGGPTRMEKAKIAIIQFQLSAPKPDMDNTVVINDYRQMDKIKKANCNVLLIQKSILRDAVDDTSLNFLKRLNILAVKDVERDEIEFLSKSLGCKPIADIDAFTEDKLGYADLVEEASQSDVKVVKITGIKNRGRTVSILAMGSNNLVVEECDRSLHDALCVVRCLVKKRALICGGGAPEIHVSRQLSQYAQSLKGMEAYCFQAYADALEVIPTTLAENAGLNPIAIVTELRNRHALGERTAGINVRKGLISNILEENVVQPLLVSTSAIELATETQGSRLDGIKKHFTSCPNEVNPTRQAQGRLPKKKTRFVDPSEDPANFEEQVESSLEQRSRKGRVKNEGYDSDSSDDGEGVVLSRRKDEDEDDDMFAVGKEDSKGEEGKKKKEEQYLRLGDIDGQVFGDSGSDHASISSEEDEPEDEDDAERRKKAGMGFEMSSFNMRDEMEEGKFTEDGSYVRTFDPHGTHDRWMEGVDDREIKQARRRKRRQEKEQKEKIKAEEKEIQESGGIDALNLQLLAMLNKGETVLEALQRLGVEAKKAGKKFVSLIHCEINLAESFARAGKSKAADADKSKTTPIETMTHLASTIMSLGDTDIYSKTYEELVRAVRSSNLVDANWIPPSNDKTYEYKWREGNETFGPFGKDDLLSWFKASYFGSVGEKVQVREAGGEWGSWDDFFD</sequence>
<dbReference type="GO" id="GO:0051082">
    <property type="term" value="F:unfolded protein binding"/>
    <property type="evidence" value="ECO:0007669"/>
    <property type="project" value="InterPro"/>
</dbReference>
<dbReference type="SUPFAM" id="SSF55277">
    <property type="entry name" value="GYF domain"/>
    <property type="match status" value="1"/>
</dbReference>
<evidence type="ECO:0000256" key="7">
    <source>
        <dbReference type="ARBA" id="ARBA00022840"/>
    </source>
</evidence>
<dbReference type="RefSeq" id="XP_037216208.1">
    <property type="nucleotide sequence ID" value="XM_037366814.1"/>
</dbReference>
<dbReference type="InterPro" id="IPR012717">
    <property type="entry name" value="Chap_CCT_delta"/>
</dbReference>
<name>A0A8H6S8A9_9AGAR</name>
<evidence type="ECO:0000256" key="10">
    <source>
        <dbReference type="RuleBase" id="RU004192"/>
    </source>
</evidence>
<evidence type="ECO:0000256" key="5">
    <source>
        <dbReference type="ARBA" id="ARBA00022490"/>
    </source>
</evidence>
<dbReference type="Gene3D" id="3.50.7.10">
    <property type="entry name" value="GroEL"/>
    <property type="match status" value="1"/>
</dbReference>
<dbReference type="InterPro" id="IPR002423">
    <property type="entry name" value="Cpn60/GroEL/TCP-1"/>
</dbReference>
<dbReference type="CDD" id="cd03338">
    <property type="entry name" value="TCP1_delta"/>
    <property type="match status" value="1"/>
</dbReference>
<evidence type="ECO:0000256" key="2">
    <source>
        <dbReference type="ARBA" id="ARBA00008020"/>
    </source>
</evidence>
<evidence type="ECO:0000256" key="9">
    <source>
        <dbReference type="RuleBase" id="RU004187"/>
    </source>
</evidence>
<comment type="subunit">
    <text evidence="3">Heterooligomeric complex of about 850 to 900 kDa that forms two stacked rings, 12 to 16 nm in diameter.</text>
</comment>
<organism evidence="13 14">
    <name type="scientific">Mycena indigotica</name>
    <dbReference type="NCBI Taxonomy" id="2126181"/>
    <lineage>
        <taxon>Eukaryota</taxon>
        <taxon>Fungi</taxon>
        <taxon>Dikarya</taxon>
        <taxon>Basidiomycota</taxon>
        <taxon>Agaricomycotina</taxon>
        <taxon>Agaricomycetes</taxon>
        <taxon>Agaricomycetidae</taxon>
        <taxon>Agaricales</taxon>
        <taxon>Marasmiineae</taxon>
        <taxon>Mycenaceae</taxon>
        <taxon>Mycena</taxon>
    </lineage>
</organism>
<dbReference type="PROSITE" id="PS50829">
    <property type="entry name" value="GYF"/>
    <property type="match status" value="1"/>
</dbReference>
<dbReference type="Gene3D" id="3.30.1490.40">
    <property type="match status" value="1"/>
</dbReference>
<dbReference type="InterPro" id="IPR017998">
    <property type="entry name" value="Chaperone_TCP-1"/>
</dbReference>
<feature type="region of interest" description="Disordered" evidence="11">
    <location>
        <begin position="726"/>
        <end position="745"/>
    </location>
</feature>
<dbReference type="PROSITE" id="PS00995">
    <property type="entry name" value="TCP1_3"/>
    <property type="match status" value="1"/>
</dbReference>
<feature type="compositionally biased region" description="Basic and acidic residues" evidence="11">
    <location>
        <begin position="619"/>
        <end position="636"/>
    </location>
</feature>
<feature type="compositionally biased region" description="Acidic residues" evidence="11">
    <location>
        <begin position="561"/>
        <end position="572"/>
    </location>
</feature>
<feature type="compositionally biased region" description="Basic and acidic residues" evidence="11">
    <location>
        <begin position="576"/>
        <end position="589"/>
    </location>
</feature>
<dbReference type="Pfam" id="PF00118">
    <property type="entry name" value="Cpn60_TCP1"/>
    <property type="match status" value="1"/>
</dbReference>
<evidence type="ECO:0000313" key="14">
    <source>
        <dbReference type="Proteomes" id="UP000636479"/>
    </source>
</evidence>